<dbReference type="PANTHER" id="PTHR42928:SF5">
    <property type="entry name" value="BLR1237 PROTEIN"/>
    <property type="match status" value="1"/>
</dbReference>
<dbReference type="InterPro" id="IPR042100">
    <property type="entry name" value="Bug_dom1"/>
</dbReference>
<evidence type="ECO:0000313" key="4">
    <source>
        <dbReference type="Proteomes" id="UP000282957"/>
    </source>
</evidence>
<dbReference type="SUPFAM" id="SSF53850">
    <property type="entry name" value="Periplasmic binding protein-like II"/>
    <property type="match status" value="1"/>
</dbReference>
<dbReference type="Pfam" id="PF03401">
    <property type="entry name" value="TctC"/>
    <property type="match status" value="1"/>
</dbReference>
<organism evidence="3 4">
    <name type="scientific">Rhodovarius crocodyli</name>
    <dbReference type="NCBI Taxonomy" id="1979269"/>
    <lineage>
        <taxon>Bacteria</taxon>
        <taxon>Pseudomonadati</taxon>
        <taxon>Pseudomonadota</taxon>
        <taxon>Alphaproteobacteria</taxon>
        <taxon>Acetobacterales</taxon>
        <taxon>Roseomonadaceae</taxon>
        <taxon>Rhodovarius</taxon>
    </lineage>
</organism>
<dbReference type="InterPro" id="IPR005064">
    <property type="entry name" value="BUG"/>
</dbReference>
<dbReference type="OrthoDB" id="7245085at2"/>
<protein>
    <submittedName>
        <fullName evidence="3">Tripartite tricarboxylate transporter substrate binding protein</fullName>
    </submittedName>
</protein>
<proteinExistence type="inferred from homology"/>
<dbReference type="Gene3D" id="3.40.190.150">
    <property type="entry name" value="Bordetella uptake gene, domain 1"/>
    <property type="match status" value="1"/>
</dbReference>
<dbReference type="Proteomes" id="UP000282957">
    <property type="component" value="Unassembled WGS sequence"/>
</dbReference>
<evidence type="ECO:0000256" key="1">
    <source>
        <dbReference type="ARBA" id="ARBA00006987"/>
    </source>
</evidence>
<dbReference type="Gene3D" id="3.40.190.10">
    <property type="entry name" value="Periplasmic binding protein-like II"/>
    <property type="match status" value="1"/>
</dbReference>
<dbReference type="PIRSF" id="PIRSF017082">
    <property type="entry name" value="YflP"/>
    <property type="match status" value="1"/>
</dbReference>
<evidence type="ECO:0000313" key="3">
    <source>
        <dbReference type="EMBL" id="RVT97685.1"/>
    </source>
</evidence>
<dbReference type="AlphaFoldDB" id="A0A437MJB4"/>
<dbReference type="CDD" id="cd07012">
    <property type="entry name" value="PBP2_Bug_TTT"/>
    <property type="match status" value="1"/>
</dbReference>
<dbReference type="EMBL" id="SACL01000002">
    <property type="protein sequence ID" value="RVT97685.1"/>
    <property type="molecule type" value="Genomic_DNA"/>
</dbReference>
<dbReference type="PANTHER" id="PTHR42928">
    <property type="entry name" value="TRICARBOXYLATE-BINDING PROTEIN"/>
    <property type="match status" value="1"/>
</dbReference>
<feature type="signal peptide" evidence="2">
    <location>
        <begin position="1"/>
        <end position="25"/>
    </location>
</feature>
<evidence type="ECO:0000256" key="2">
    <source>
        <dbReference type="SAM" id="SignalP"/>
    </source>
</evidence>
<comment type="similarity">
    <text evidence="1">Belongs to the UPF0065 (bug) family.</text>
</comment>
<comment type="caution">
    <text evidence="3">The sequence shown here is derived from an EMBL/GenBank/DDBJ whole genome shotgun (WGS) entry which is preliminary data.</text>
</comment>
<dbReference type="RefSeq" id="WP_127786914.1">
    <property type="nucleotide sequence ID" value="NZ_SACL01000002.1"/>
</dbReference>
<accession>A0A437MJB4</accession>
<keyword evidence="4" id="KW-1185">Reference proteome</keyword>
<gene>
    <name evidence="3" type="ORF">EOD42_07680</name>
</gene>
<name>A0A437MJB4_9PROT</name>
<sequence length="337" mass="36046">MQRRNLLLGTASVAAAGLSADRAMAQGGNPGDAFPSRPIRLVVPFAPGGAVDITGRVLAERLPSILGQTVTVDNRGGAGGNLGGDAVAKAEKDGHTLLLGTVTMFAANKFLYRRSMSYDPIRDFAPVSRVATGTVLLVVNSQKPWRTFQELIEYARQNPGKVTMGSSGTGTVSHLTISAVARAAGVDITHVPYRGGGPAITDLLANSIDMMFDVMPALMPHVREGRFRALAVGSADRVDYVPGLENVPGMRELLPSANIDMQSWYAVTAPSGVPAARIQRLHDAVLQVVRTPDYRAKLEPLGFKPVWDETPAAFGDYMREQEQLWQRIVAESGATLD</sequence>
<keyword evidence="2" id="KW-0732">Signal</keyword>
<feature type="chain" id="PRO_5019010271" evidence="2">
    <location>
        <begin position="26"/>
        <end position="337"/>
    </location>
</feature>
<reference evidence="3 4" key="1">
    <citation type="submission" date="2019-01" db="EMBL/GenBank/DDBJ databases">
        <authorList>
            <person name="Chen W.-M."/>
        </authorList>
    </citation>
    <scope>NUCLEOTIDE SEQUENCE [LARGE SCALE GENOMIC DNA]</scope>
    <source>
        <strain evidence="3 4">CCP-6</strain>
    </source>
</reference>